<dbReference type="InterPro" id="IPR015797">
    <property type="entry name" value="NUDIX_hydrolase-like_dom_sf"/>
</dbReference>
<comment type="cofactor">
    <cofactor evidence="1">
        <name>Mg(2+)</name>
        <dbReference type="ChEBI" id="CHEBI:18420"/>
    </cofactor>
</comment>
<reference evidence="4 5" key="1">
    <citation type="submission" date="2022-11" db="EMBL/GenBank/DDBJ databases">
        <title>Study of microbial diversity in lake waters.</title>
        <authorList>
            <person name="Zhang J."/>
        </authorList>
    </citation>
    <scope>NUCLEOTIDE SEQUENCE [LARGE SCALE GENOMIC DNA]</scope>
    <source>
        <strain evidence="4 5">DT12</strain>
    </source>
</reference>
<dbReference type="RefSeq" id="WP_267150357.1">
    <property type="nucleotide sequence ID" value="NZ_JAPMLT010000001.1"/>
</dbReference>
<evidence type="ECO:0000259" key="3">
    <source>
        <dbReference type="PROSITE" id="PS51462"/>
    </source>
</evidence>
<dbReference type="EMBL" id="JAPMLT010000001">
    <property type="protein sequence ID" value="MCX7569136.1"/>
    <property type="molecule type" value="Genomic_DNA"/>
</dbReference>
<dbReference type="GO" id="GO:0016787">
    <property type="term" value="F:hydrolase activity"/>
    <property type="evidence" value="ECO:0007669"/>
    <property type="project" value="UniProtKB-KW"/>
</dbReference>
<comment type="caution">
    <text evidence="4">The sequence shown here is derived from an EMBL/GenBank/DDBJ whole genome shotgun (WGS) entry which is preliminary data.</text>
</comment>
<keyword evidence="2 4" id="KW-0378">Hydrolase</keyword>
<evidence type="ECO:0000256" key="1">
    <source>
        <dbReference type="ARBA" id="ARBA00001946"/>
    </source>
</evidence>
<gene>
    <name evidence="4" type="ORF">OS242_04075</name>
</gene>
<dbReference type="InterPro" id="IPR000086">
    <property type="entry name" value="NUDIX_hydrolase_dom"/>
</dbReference>
<dbReference type="Proteomes" id="UP001208017">
    <property type="component" value="Unassembled WGS sequence"/>
</dbReference>
<evidence type="ECO:0000313" key="4">
    <source>
        <dbReference type="EMBL" id="MCX7569136.1"/>
    </source>
</evidence>
<protein>
    <submittedName>
        <fullName evidence="4">NUDIX hydrolase</fullName>
    </submittedName>
</protein>
<dbReference type="PANTHER" id="PTHR11839:SF18">
    <property type="entry name" value="NUDIX HYDROLASE DOMAIN-CONTAINING PROTEIN"/>
    <property type="match status" value="1"/>
</dbReference>
<evidence type="ECO:0000256" key="2">
    <source>
        <dbReference type="ARBA" id="ARBA00022801"/>
    </source>
</evidence>
<dbReference type="Pfam" id="PF00293">
    <property type="entry name" value="NUDIX"/>
    <property type="match status" value="1"/>
</dbReference>
<dbReference type="PANTHER" id="PTHR11839">
    <property type="entry name" value="UDP/ADP-SUGAR PYROPHOSPHATASE"/>
    <property type="match status" value="1"/>
</dbReference>
<feature type="domain" description="Nudix hydrolase" evidence="3">
    <location>
        <begin position="49"/>
        <end position="178"/>
    </location>
</feature>
<accession>A0ABT3X0K8</accession>
<organism evidence="4 5">
    <name type="scientific">Tumebacillus lacus</name>
    <dbReference type="NCBI Taxonomy" id="2995335"/>
    <lineage>
        <taxon>Bacteria</taxon>
        <taxon>Bacillati</taxon>
        <taxon>Bacillota</taxon>
        <taxon>Bacilli</taxon>
        <taxon>Bacillales</taxon>
        <taxon>Alicyclobacillaceae</taxon>
        <taxon>Tumebacillus</taxon>
    </lineage>
</organism>
<proteinExistence type="predicted"/>
<sequence>MSEQQNQQTDLHLREKTIDSKTIYEGRMISLHLQTVELPNGKTASREIVTHPGAVTVLAITPEDKILLVSQFRKPTERVLLETPAGKLEKGEDPLDSAKRELEEETGYTASEWKHLSSFYTSPGFADEIMHTYVATGLTKTAQNLDDDEFLDVIELTADEAEAKIVSGEIADAKTVACVYYWLRERDRQGKA</sequence>
<dbReference type="SUPFAM" id="SSF55811">
    <property type="entry name" value="Nudix"/>
    <property type="match status" value="1"/>
</dbReference>
<evidence type="ECO:0000313" key="5">
    <source>
        <dbReference type="Proteomes" id="UP001208017"/>
    </source>
</evidence>
<dbReference type="Gene3D" id="3.90.79.10">
    <property type="entry name" value="Nucleoside Triphosphate Pyrophosphohydrolase"/>
    <property type="match status" value="1"/>
</dbReference>
<name>A0ABT3X0K8_9BACL</name>
<keyword evidence="5" id="KW-1185">Reference proteome</keyword>
<dbReference type="PROSITE" id="PS51462">
    <property type="entry name" value="NUDIX"/>
    <property type="match status" value="1"/>
</dbReference>